<dbReference type="InterPro" id="IPR001279">
    <property type="entry name" value="Metallo-B-lactamas"/>
</dbReference>
<keyword evidence="4" id="KW-0862">Zinc</keyword>
<evidence type="ECO:0000313" key="7">
    <source>
        <dbReference type="Proteomes" id="UP001194714"/>
    </source>
</evidence>
<dbReference type="InterPro" id="IPR051453">
    <property type="entry name" value="MBL_Glyoxalase_II"/>
</dbReference>
<feature type="domain" description="Metallo-beta-lactamase" evidence="5">
    <location>
        <begin position="13"/>
        <end position="189"/>
    </location>
</feature>
<sequence>MPIIECFPSGPFETNAYILACSETRKGVFIDPSPGSYEKLLDGAAAIKMEAVLLTHSHWDHIGDLKKVKGNFGIPVYVHPADRGNVEKPGSDGLPLMFLIEGSVAEFELKEGQVIDVGHLQLRVIETPGHTPGGVCFYLEKEKILFAGDTLFKGSIGNLSLPKATPSAMWTSLDKLAKLPPETVVYSGHGPATTIGDEDWLPKAREMFS</sequence>
<evidence type="ECO:0000256" key="3">
    <source>
        <dbReference type="ARBA" id="ARBA00022801"/>
    </source>
</evidence>
<evidence type="ECO:0000256" key="1">
    <source>
        <dbReference type="ARBA" id="ARBA00001947"/>
    </source>
</evidence>
<evidence type="ECO:0000256" key="2">
    <source>
        <dbReference type="ARBA" id="ARBA00022723"/>
    </source>
</evidence>
<reference evidence="6 7" key="1">
    <citation type="submission" date="2020-01" db="EMBL/GenBank/DDBJ databases">
        <title>Draft genome sequence of Cand. Neptunochlamydia vexilliferae K9.</title>
        <authorList>
            <person name="Schulz F."/>
            <person name="Koestlbacher S."/>
            <person name="Wascher F."/>
            <person name="Pizzetti I."/>
            <person name="Horn M."/>
        </authorList>
    </citation>
    <scope>NUCLEOTIDE SEQUENCE [LARGE SCALE GENOMIC DNA]</scope>
    <source>
        <strain evidence="6 7">K9</strain>
    </source>
</reference>
<dbReference type="SUPFAM" id="SSF56281">
    <property type="entry name" value="Metallo-hydrolase/oxidoreductase"/>
    <property type="match status" value="1"/>
</dbReference>
<comment type="caution">
    <text evidence="6">The sequence shown here is derived from an EMBL/GenBank/DDBJ whole genome shotgun (WGS) entry which is preliminary data.</text>
</comment>
<dbReference type="Pfam" id="PF00753">
    <property type="entry name" value="Lactamase_B"/>
    <property type="match status" value="1"/>
</dbReference>
<dbReference type="CDD" id="cd06262">
    <property type="entry name" value="metallo-hydrolase-like_MBL-fold"/>
    <property type="match status" value="1"/>
</dbReference>
<dbReference type="RefSeq" id="WP_194847433.1">
    <property type="nucleotide sequence ID" value="NZ_JAAEJV010000012.1"/>
</dbReference>
<dbReference type="InterPro" id="IPR036866">
    <property type="entry name" value="RibonucZ/Hydroxyglut_hydro"/>
</dbReference>
<dbReference type="PANTHER" id="PTHR46233">
    <property type="entry name" value="HYDROXYACYLGLUTATHIONE HYDROLASE GLOC"/>
    <property type="match status" value="1"/>
</dbReference>
<accession>A0ABS0AYC6</accession>
<proteinExistence type="predicted"/>
<dbReference type="Gene3D" id="3.60.15.10">
    <property type="entry name" value="Ribonuclease Z/Hydroxyacylglutathione hydrolase-like"/>
    <property type="match status" value="1"/>
</dbReference>
<evidence type="ECO:0000256" key="4">
    <source>
        <dbReference type="ARBA" id="ARBA00022833"/>
    </source>
</evidence>
<evidence type="ECO:0000259" key="5">
    <source>
        <dbReference type="SMART" id="SM00849"/>
    </source>
</evidence>
<dbReference type="PANTHER" id="PTHR46233:SF3">
    <property type="entry name" value="HYDROXYACYLGLUTATHIONE HYDROLASE GLOC"/>
    <property type="match status" value="1"/>
</dbReference>
<dbReference type="Proteomes" id="UP001194714">
    <property type="component" value="Unassembled WGS sequence"/>
</dbReference>
<evidence type="ECO:0000313" key="6">
    <source>
        <dbReference type="EMBL" id="MBF5059135.1"/>
    </source>
</evidence>
<dbReference type="EMBL" id="JAAEJV010000012">
    <property type="protein sequence ID" value="MBF5059135.1"/>
    <property type="molecule type" value="Genomic_DNA"/>
</dbReference>
<keyword evidence="7" id="KW-1185">Reference proteome</keyword>
<protein>
    <recommendedName>
        <fullName evidence="5">Metallo-beta-lactamase domain-containing protein</fullName>
    </recommendedName>
</protein>
<keyword evidence="3" id="KW-0378">Hydrolase</keyword>
<name>A0ABS0AYC6_9BACT</name>
<keyword evidence="2" id="KW-0479">Metal-binding</keyword>
<organism evidence="6 7">
    <name type="scientific">Candidatus Neptunichlamydia vexilliferae</name>
    <dbReference type="NCBI Taxonomy" id="1651774"/>
    <lineage>
        <taxon>Bacteria</taxon>
        <taxon>Pseudomonadati</taxon>
        <taxon>Chlamydiota</taxon>
        <taxon>Chlamydiia</taxon>
        <taxon>Parachlamydiales</taxon>
        <taxon>Simkaniaceae</taxon>
        <taxon>Candidatus Neptunichlamydia</taxon>
    </lineage>
</organism>
<gene>
    <name evidence="6" type="ORF">NEPTK9_000643</name>
</gene>
<comment type="cofactor">
    <cofactor evidence="1">
        <name>Zn(2+)</name>
        <dbReference type="ChEBI" id="CHEBI:29105"/>
    </cofactor>
</comment>
<dbReference type="SMART" id="SM00849">
    <property type="entry name" value="Lactamase_B"/>
    <property type="match status" value="1"/>
</dbReference>